<dbReference type="SMART" id="SM00721">
    <property type="entry name" value="BAR"/>
    <property type="match status" value="1"/>
</dbReference>
<dbReference type="PROSITE" id="PS51021">
    <property type="entry name" value="BAR"/>
    <property type="match status" value="1"/>
</dbReference>
<evidence type="ECO:0000256" key="3">
    <source>
        <dbReference type="PROSITE-ProRule" id="PRU00192"/>
    </source>
</evidence>
<dbReference type="EMBL" id="CAJNOJ010000028">
    <property type="protein sequence ID" value="CAF0877383.1"/>
    <property type="molecule type" value="Genomic_DNA"/>
</dbReference>
<reference evidence="8" key="1">
    <citation type="submission" date="2021-02" db="EMBL/GenBank/DDBJ databases">
        <authorList>
            <person name="Nowell W R."/>
        </authorList>
    </citation>
    <scope>NUCLEOTIDE SEQUENCE</scope>
</reference>
<evidence type="ECO:0000256" key="4">
    <source>
        <dbReference type="SAM" id="MobiDB-lite"/>
    </source>
</evidence>
<dbReference type="InterPro" id="IPR004148">
    <property type="entry name" value="BAR_dom"/>
</dbReference>
<evidence type="ECO:0000259" key="5">
    <source>
        <dbReference type="PROSITE" id="PS50002"/>
    </source>
</evidence>
<dbReference type="SUPFAM" id="SSF103657">
    <property type="entry name" value="BAR/IMD domain-like"/>
    <property type="match status" value="1"/>
</dbReference>
<evidence type="ECO:0000313" key="8">
    <source>
        <dbReference type="EMBL" id="CAF0877383.1"/>
    </source>
</evidence>
<feature type="domain" description="SH3" evidence="5">
    <location>
        <begin position="155"/>
        <end position="217"/>
    </location>
</feature>
<dbReference type="Pfam" id="PF00621">
    <property type="entry name" value="RhoGEF"/>
    <property type="match status" value="1"/>
</dbReference>
<dbReference type="Pfam" id="PF00018">
    <property type="entry name" value="SH3_1"/>
    <property type="match status" value="2"/>
</dbReference>
<comment type="caution">
    <text evidence="8">The sequence shown here is derived from an EMBL/GenBank/DDBJ whole genome shotgun (WGS) entry which is preliminary data.</text>
</comment>
<feature type="region of interest" description="Disordered" evidence="4">
    <location>
        <begin position="338"/>
        <end position="370"/>
    </location>
</feature>
<feature type="domain" description="DH" evidence="6">
    <location>
        <begin position="470"/>
        <end position="659"/>
    </location>
</feature>
<evidence type="ECO:0000259" key="7">
    <source>
        <dbReference type="PROSITE" id="PS51021"/>
    </source>
</evidence>
<dbReference type="PRINTS" id="PR00452">
    <property type="entry name" value="SH3DOMAIN"/>
</dbReference>
<feature type="domain" description="SH3" evidence="5">
    <location>
        <begin position="1"/>
        <end position="58"/>
    </location>
</feature>
<evidence type="ECO:0008006" key="10">
    <source>
        <dbReference type="Google" id="ProtNLM"/>
    </source>
</evidence>
<dbReference type="InterPro" id="IPR035899">
    <property type="entry name" value="DBL_dom_sf"/>
</dbReference>
<feature type="domain" description="SH3" evidence="5">
    <location>
        <begin position="63"/>
        <end position="130"/>
    </location>
</feature>
<proteinExistence type="predicted"/>
<dbReference type="PROSITE" id="PS50002">
    <property type="entry name" value="SH3"/>
    <property type="match status" value="4"/>
</dbReference>
<dbReference type="InterPro" id="IPR036028">
    <property type="entry name" value="SH3-like_dom_sf"/>
</dbReference>
<dbReference type="CDD" id="cd00174">
    <property type="entry name" value="SH3"/>
    <property type="match status" value="2"/>
</dbReference>
<evidence type="ECO:0000256" key="2">
    <source>
        <dbReference type="ARBA" id="ARBA00022658"/>
    </source>
</evidence>
<name>A0A813Y328_ADIRI</name>
<dbReference type="AlphaFoldDB" id="A0A813Y328"/>
<protein>
    <recommendedName>
        <fullName evidence="10">Dynamin-binding protein</fullName>
    </recommendedName>
</protein>
<dbReference type="SUPFAM" id="SSF48065">
    <property type="entry name" value="DBL homology domain (DH-domain)"/>
    <property type="match status" value="1"/>
</dbReference>
<sequence>MNYAKVIYPYQTGVAGDLELQVDDVIEVIEQVDSNWLRGRLNAKVGLVPCKFVHRFPTVILHENQSLYIAHTDYQSTHSEDLQFHRGDLLVVHEHLPNGWFRGSLQFDLPGTTFRPTGIFPSTFVTLLKDRSTDSNQTKAQASSSQHDLLSFDPSPVKFVRVICDIKPSGINELGCFEDEILAVIEGDLNKSEWLIVKNAFNSIGRVKRVFVEAIDEKQIDDERNDLLIVPTIKSNAIGLDALQELVAQEFNKLKKKEAHFASPSLPPPPPPAVYASSQIDYSQRYPYSLNPSHVNSNNNNNILDVQSFYTSLPLHSFAANNQYVFSSAKTVPNVCHTPSSTSSLSSFDEPPPVKPRLTLRPQLPPPPPPPPFVPTFSSSIPQLRGPTRPAPRPPIQIQTEQQQISFHGINNPFDKTFNQIEAISTHDSCDIETSSTRTDFFDLELQNLHDQLLIDDQVDKTDTNINYRRRQHAISELLSTERDYFRDLDLLTETFLNPNSILCPDSVNKTLLFGNIREIHDITRRLLNLLEYECTKSQQGDDAHCCIGQVFNGLIDQLKHVYAEYCRNHEWVHAYLRKHSNDEKLQQYLQDGLCKLRLLKPNVFDVPALLLRPIQRIVRYPLILNELFKSTSNDHMDYVQLKEAISNLITMANFINEYKRRKEIVSKYQRREKDEALTNKLYKLNMHTMRKKSARISMRLSSAFGLSAHTVDERFNFEEQRFRAIDKFLRIFVRNAYTCMEALKETFVTQVSVAEDFQELLADKMPDLAQQFTRSKRALLESAFTEFCTHMESCVANPINTLIKLFVLPSNLISKRHDKLLDYDSAQSAYDKNKDQQSRQAKQVLDMAKKTYEALNSQLLEELPVLYEHSCQILCICLKAFIVGHLRLMQHMKTNIHQVLKLTNSPANPGQLSWLQIVERFTSKNSSTAEQLFQLTITAKNFADKLKHFSAARISSLMSNVYNGDKDALMQTDENRRLLRNNYAERDLFTVIRNYPNPTNNRTTEISVRTGDLVAVINQNYTNSGDPIDIHWLVDNGVIRGLLPRSILIPLSSSDRSGFLSHTPPTPLRHDIIPTRASLPSAHINSAFSYEHSNRALTRANTEPQTCLTNSAHGLETERIYLNQITESHQYASIDLDESITSESNENERIYIAMYDFECTNDGVLSLHAGERLKILRRLDDGGNEDWWYAEKINDITQRGYVPANYIQVA</sequence>
<evidence type="ECO:0000313" key="9">
    <source>
        <dbReference type="Proteomes" id="UP000663852"/>
    </source>
</evidence>
<keyword evidence="1 3" id="KW-0728">SH3 domain</keyword>
<dbReference type="Gene3D" id="1.20.1270.60">
    <property type="entry name" value="Arfaptin homology (AH) domain/BAR domain"/>
    <property type="match status" value="1"/>
</dbReference>
<dbReference type="SUPFAM" id="SSF50044">
    <property type="entry name" value="SH3-domain"/>
    <property type="match status" value="4"/>
</dbReference>
<dbReference type="OrthoDB" id="6244550at2759"/>
<feature type="domain" description="SH3" evidence="5">
    <location>
        <begin position="1147"/>
        <end position="1211"/>
    </location>
</feature>
<gene>
    <name evidence="8" type="ORF">EDS130_LOCUS8609</name>
</gene>
<evidence type="ECO:0000256" key="1">
    <source>
        <dbReference type="ARBA" id="ARBA00022443"/>
    </source>
</evidence>
<dbReference type="PANTHER" id="PTHR22834">
    <property type="entry name" value="NUCLEAR FUSION PROTEIN FUS2"/>
    <property type="match status" value="1"/>
</dbReference>
<dbReference type="InterPro" id="IPR001452">
    <property type="entry name" value="SH3_domain"/>
</dbReference>
<dbReference type="InterPro" id="IPR027267">
    <property type="entry name" value="AH/BAR_dom_sf"/>
</dbReference>
<dbReference type="Pfam" id="PF14604">
    <property type="entry name" value="SH3_9"/>
    <property type="match status" value="1"/>
</dbReference>
<dbReference type="PANTHER" id="PTHR22834:SF20">
    <property type="entry name" value="SH3 DOMAIN-CONTAINING PROTEIN"/>
    <property type="match status" value="1"/>
</dbReference>
<dbReference type="PROSITE" id="PS50010">
    <property type="entry name" value="DH_2"/>
    <property type="match status" value="1"/>
</dbReference>
<dbReference type="InterPro" id="IPR000219">
    <property type="entry name" value="DH_dom"/>
</dbReference>
<dbReference type="Pfam" id="PF03114">
    <property type="entry name" value="BAR"/>
    <property type="match status" value="1"/>
</dbReference>
<keyword evidence="2" id="KW-0344">Guanine-nucleotide releasing factor</keyword>
<feature type="domain" description="BAR" evidence="7">
    <location>
        <begin position="701"/>
        <end position="910"/>
    </location>
</feature>
<evidence type="ECO:0000259" key="6">
    <source>
        <dbReference type="PROSITE" id="PS50010"/>
    </source>
</evidence>
<dbReference type="Proteomes" id="UP000663852">
    <property type="component" value="Unassembled WGS sequence"/>
</dbReference>
<dbReference type="GO" id="GO:0005085">
    <property type="term" value="F:guanyl-nucleotide exchange factor activity"/>
    <property type="evidence" value="ECO:0007669"/>
    <property type="project" value="UniProtKB-KW"/>
</dbReference>
<dbReference type="InterPro" id="IPR051492">
    <property type="entry name" value="Dynamin-Rho_GEF"/>
</dbReference>
<dbReference type="Gene3D" id="1.20.900.10">
    <property type="entry name" value="Dbl homology (DH) domain"/>
    <property type="match status" value="1"/>
</dbReference>
<dbReference type="GO" id="GO:0005737">
    <property type="term" value="C:cytoplasm"/>
    <property type="evidence" value="ECO:0007669"/>
    <property type="project" value="InterPro"/>
</dbReference>
<dbReference type="SMART" id="SM00326">
    <property type="entry name" value="SH3"/>
    <property type="match status" value="5"/>
</dbReference>
<dbReference type="SMART" id="SM00325">
    <property type="entry name" value="RhoGEF"/>
    <property type="match status" value="1"/>
</dbReference>
<dbReference type="Gene3D" id="2.30.30.40">
    <property type="entry name" value="SH3 Domains"/>
    <property type="match status" value="4"/>
</dbReference>
<organism evidence="8 9">
    <name type="scientific">Adineta ricciae</name>
    <name type="common">Rotifer</name>
    <dbReference type="NCBI Taxonomy" id="249248"/>
    <lineage>
        <taxon>Eukaryota</taxon>
        <taxon>Metazoa</taxon>
        <taxon>Spiralia</taxon>
        <taxon>Gnathifera</taxon>
        <taxon>Rotifera</taxon>
        <taxon>Eurotatoria</taxon>
        <taxon>Bdelloidea</taxon>
        <taxon>Adinetida</taxon>
        <taxon>Adinetidae</taxon>
        <taxon>Adineta</taxon>
    </lineage>
</organism>
<dbReference type="CDD" id="cd00160">
    <property type="entry name" value="RhoGEF"/>
    <property type="match status" value="1"/>
</dbReference>
<accession>A0A813Y328</accession>